<feature type="domain" description="Methyltransferase" evidence="1">
    <location>
        <begin position="44"/>
        <end position="104"/>
    </location>
</feature>
<dbReference type="CDD" id="cd02440">
    <property type="entry name" value="AdoMet_MTases"/>
    <property type="match status" value="1"/>
</dbReference>
<sequence>MANNDIKTSYDELIYYSYSFSQCDIDYLYCLAKMRGLDATNPQNATVLEIGCGCGGNILPQAINMPNSKFIGVDLSSKQIKIANDAAKDMGLKNIKFEAIDVCEFADFINGVGA</sequence>
<dbReference type="RefSeq" id="WP_059435214.1">
    <property type="nucleotide sequence ID" value="NZ_FAVB01000003.1"/>
</dbReference>
<keyword evidence="2" id="KW-0808">Transferase</keyword>
<dbReference type="InterPro" id="IPR029063">
    <property type="entry name" value="SAM-dependent_MTases_sf"/>
</dbReference>
<dbReference type="Gene3D" id="3.40.50.150">
    <property type="entry name" value="Vaccinia Virus protein VP39"/>
    <property type="match status" value="1"/>
</dbReference>
<evidence type="ECO:0000313" key="3">
    <source>
        <dbReference type="Proteomes" id="UP000052237"/>
    </source>
</evidence>
<accession>A0A0S4S9I8</accession>
<comment type="caution">
    <text evidence="2">The sequence shown here is derived from an EMBL/GenBank/DDBJ whole genome shotgun (WGS) entry which is preliminary data.</text>
</comment>
<dbReference type="Proteomes" id="UP000052237">
    <property type="component" value="Unassembled WGS sequence"/>
</dbReference>
<dbReference type="SUPFAM" id="SSF53335">
    <property type="entry name" value="S-adenosyl-L-methionine-dependent methyltransferases"/>
    <property type="match status" value="1"/>
</dbReference>
<evidence type="ECO:0000313" key="2">
    <source>
        <dbReference type="EMBL" id="CUU82956.1"/>
    </source>
</evidence>
<dbReference type="InterPro" id="IPR053173">
    <property type="entry name" value="SAM-binding_MTase"/>
</dbReference>
<dbReference type="AlphaFoldDB" id="A0A0S4S9I8"/>
<dbReference type="GO" id="GO:0032259">
    <property type="term" value="P:methylation"/>
    <property type="evidence" value="ECO:0007669"/>
    <property type="project" value="UniProtKB-KW"/>
</dbReference>
<evidence type="ECO:0000259" key="1">
    <source>
        <dbReference type="Pfam" id="PF13847"/>
    </source>
</evidence>
<dbReference type="PANTHER" id="PTHR45128:SF1">
    <property type="entry name" value="S-ADENOSYLMETHIONINE-DEPENDENT METHYLTRANSFERASE RV2258C"/>
    <property type="match status" value="1"/>
</dbReference>
<dbReference type="GO" id="GO:0008168">
    <property type="term" value="F:methyltransferase activity"/>
    <property type="evidence" value="ECO:0007669"/>
    <property type="project" value="UniProtKB-KW"/>
</dbReference>
<dbReference type="InterPro" id="IPR025714">
    <property type="entry name" value="Methyltranfer_dom"/>
</dbReference>
<name>A0A0S4S9I8_CAMHY</name>
<protein>
    <submittedName>
        <fullName evidence="2">Methyltransferase</fullName>
    </submittedName>
</protein>
<keyword evidence="2" id="KW-0489">Methyltransferase</keyword>
<dbReference type="EMBL" id="FAVB01000003">
    <property type="protein sequence ID" value="CUU82956.1"/>
    <property type="molecule type" value="Genomic_DNA"/>
</dbReference>
<gene>
    <name evidence="2" type="ORF">ERS686654_01361</name>
</gene>
<reference evidence="2 3" key="1">
    <citation type="submission" date="2015-11" db="EMBL/GenBank/DDBJ databases">
        <authorList>
            <consortium name="Pathogen Informatics"/>
        </authorList>
    </citation>
    <scope>NUCLEOTIDE SEQUENCE [LARGE SCALE GENOMIC DNA]</scope>
    <source>
        <strain evidence="2 3">006A-0059</strain>
    </source>
</reference>
<organism evidence="2 3">
    <name type="scientific">Campylobacter hyointestinalis subsp. hyointestinalis</name>
    <dbReference type="NCBI Taxonomy" id="91352"/>
    <lineage>
        <taxon>Bacteria</taxon>
        <taxon>Pseudomonadati</taxon>
        <taxon>Campylobacterota</taxon>
        <taxon>Epsilonproteobacteria</taxon>
        <taxon>Campylobacterales</taxon>
        <taxon>Campylobacteraceae</taxon>
        <taxon>Campylobacter</taxon>
    </lineage>
</organism>
<proteinExistence type="predicted"/>
<dbReference type="PANTHER" id="PTHR45128">
    <property type="entry name" value="METHYLTRANSFERASE TYPE 11"/>
    <property type="match status" value="1"/>
</dbReference>
<keyword evidence="3" id="KW-1185">Reference proteome</keyword>
<dbReference type="Pfam" id="PF13847">
    <property type="entry name" value="Methyltransf_31"/>
    <property type="match status" value="1"/>
</dbReference>